<evidence type="ECO:0000313" key="1">
    <source>
        <dbReference type="EMBL" id="KAK9168464.1"/>
    </source>
</evidence>
<keyword evidence="2" id="KW-1185">Reference proteome</keyword>
<name>A0AAP0LGA5_9MAGN</name>
<sequence>MLRQHHVSANLTNATRRSVCRRHVTAPSPTGLADLSSAAAGPRRPCGRCCWLRHYVGRNRELLDRVVLGRSVPRRWSSSSSSDLDNYNQI</sequence>
<dbReference type="EMBL" id="JBBNAF010000001">
    <property type="protein sequence ID" value="KAK9168464.1"/>
    <property type="molecule type" value="Genomic_DNA"/>
</dbReference>
<dbReference type="Proteomes" id="UP001420932">
    <property type="component" value="Unassembled WGS sequence"/>
</dbReference>
<comment type="caution">
    <text evidence="1">The sequence shown here is derived from an EMBL/GenBank/DDBJ whole genome shotgun (WGS) entry which is preliminary data.</text>
</comment>
<accession>A0AAP0LGA5</accession>
<organism evidence="1 2">
    <name type="scientific">Stephania yunnanensis</name>
    <dbReference type="NCBI Taxonomy" id="152371"/>
    <lineage>
        <taxon>Eukaryota</taxon>
        <taxon>Viridiplantae</taxon>
        <taxon>Streptophyta</taxon>
        <taxon>Embryophyta</taxon>
        <taxon>Tracheophyta</taxon>
        <taxon>Spermatophyta</taxon>
        <taxon>Magnoliopsida</taxon>
        <taxon>Ranunculales</taxon>
        <taxon>Menispermaceae</taxon>
        <taxon>Menispermoideae</taxon>
        <taxon>Cissampelideae</taxon>
        <taxon>Stephania</taxon>
    </lineage>
</organism>
<proteinExistence type="predicted"/>
<reference evidence="1 2" key="1">
    <citation type="submission" date="2024-01" db="EMBL/GenBank/DDBJ databases">
        <title>Genome assemblies of Stephania.</title>
        <authorList>
            <person name="Yang L."/>
        </authorList>
    </citation>
    <scope>NUCLEOTIDE SEQUENCE [LARGE SCALE GENOMIC DNA]</scope>
    <source>
        <strain evidence="1">YNDBR</strain>
        <tissue evidence="1">Leaf</tissue>
    </source>
</reference>
<evidence type="ECO:0000313" key="2">
    <source>
        <dbReference type="Proteomes" id="UP001420932"/>
    </source>
</evidence>
<protein>
    <submittedName>
        <fullName evidence="1">Uncharacterized protein</fullName>
    </submittedName>
</protein>
<dbReference type="AlphaFoldDB" id="A0AAP0LGA5"/>
<gene>
    <name evidence="1" type="ORF">Syun_000604</name>
</gene>